<dbReference type="InterPro" id="IPR012550">
    <property type="entry name" value="DUF1706"/>
</dbReference>
<proteinExistence type="predicted"/>
<organism evidence="1 2">
    <name type="scientific">Demequina activiva</name>
    <dbReference type="NCBI Taxonomy" id="1582364"/>
    <lineage>
        <taxon>Bacteria</taxon>
        <taxon>Bacillati</taxon>
        <taxon>Actinomycetota</taxon>
        <taxon>Actinomycetes</taxon>
        <taxon>Micrococcales</taxon>
        <taxon>Demequinaceae</taxon>
        <taxon>Demequina</taxon>
    </lineage>
</organism>
<dbReference type="EMBL" id="BONR01000004">
    <property type="protein sequence ID" value="GIG55156.1"/>
    <property type="molecule type" value="Genomic_DNA"/>
</dbReference>
<accession>A0A919Q3J8</accession>
<evidence type="ECO:0008006" key="3">
    <source>
        <dbReference type="Google" id="ProtNLM"/>
    </source>
</evidence>
<sequence length="163" mass="17619">MTEIQPTTADALMADADAQLAALLRHADALPDFAVSEDFSGERVADVLAHLHGWHLLFLSWTAKEAAGVEPTFPAPGYTWDRLAELNAAILAEHAHRPYSELRGRLVDSHARMLDAVRGLDDGTLFDVGAHAWAGDQSLGLVAHECLGGHYRWAESALGVCAR</sequence>
<dbReference type="SUPFAM" id="SSF109854">
    <property type="entry name" value="DinB/YfiT-like putative metalloenzymes"/>
    <property type="match status" value="1"/>
</dbReference>
<dbReference type="InterPro" id="IPR034660">
    <property type="entry name" value="DinB/YfiT-like"/>
</dbReference>
<dbReference type="RefSeq" id="WP_203656367.1">
    <property type="nucleotide sequence ID" value="NZ_BONR01000004.1"/>
</dbReference>
<keyword evidence="2" id="KW-1185">Reference proteome</keyword>
<dbReference type="PANTHER" id="PTHR40658">
    <property type="match status" value="1"/>
</dbReference>
<dbReference type="Proteomes" id="UP000652354">
    <property type="component" value="Unassembled WGS sequence"/>
</dbReference>
<evidence type="ECO:0000313" key="1">
    <source>
        <dbReference type="EMBL" id="GIG55156.1"/>
    </source>
</evidence>
<dbReference type="Gene3D" id="1.20.120.450">
    <property type="entry name" value="dinb family like domain"/>
    <property type="match status" value="1"/>
</dbReference>
<dbReference type="AlphaFoldDB" id="A0A919Q3J8"/>
<dbReference type="PANTHER" id="PTHR40658:SF4">
    <property type="entry name" value="HYPOTHETICAL CYTOSOLIC PROTEIN"/>
    <property type="match status" value="1"/>
</dbReference>
<reference evidence="1" key="1">
    <citation type="submission" date="2021-01" db="EMBL/GenBank/DDBJ databases">
        <title>Whole genome shotgun sequence of Demequina activiva NBRC 110675.</title>
        <authorList>
            <person name="Komaki H."/>
            <person name="Tamura T."/>
        </authorList>
    </citation>
    <scope>NUCLEOTIDE SEQUENCE</scope>
    <source>
        <strain evidence="1">NBRC 110675</strain>
    </source>
</reference>
<evidence type="ECO:0000313" key="2">
    <source>
        <dbReference type="Proteomes" id="UP000652354"/>
    </source>
</evidence>
<comment type="caution">
    <text evidence="1">The sequence shown here is derived from an EMBL/GenBank/DDBJ whole genome shotgun (WGS) entry which is preliminary data.</text>
</comment>
<name>A0A919Q3J8_9MICO</name>
<dbReference type="Pfam" id="PF08020">
    <property type="entry name" value="DUF1706"/>
    <property type="match status" value="1"/>
</dbReference>
<gene>
    <name evidence="1" type="ORF">Dac01nite_19080</name>
</gene>
<protein>
    <recommendedName>
        <fullName evidence="3">ClbS/DfsB family four-helix bundle protein</fullName>
    </recommendedName>
</protein>